<evidence type="ECO:0000313" key="1">
    <source>
        <dbReference type="EMBL" id="CAG8499177.1"/>
    </source>
</evidence>
<protein>
    <submittedName>
        <fullName evidence="1">836_t:CDS:1</fullName>
    </submittedName>
</protein>
<keyword evidence="2" id="KW-1185">Reference proteome</keyword>
<accession>A0A9N8ZKT0</accession>
<proteinExistence type="predicted"/>
<organism evidence="1 2">
    <name type="scientific">Diversispora eburnea</name>
    <dbReference type="NCBI Taxonomy" id="1213867"/>
    <lineage>
        <taxon>Eukaryota</taxon>
        <taxon>Fungi</taxon>
        <taxon>Fungi incertae sedis</taxon>
        <taxon>Mucoromycota</taxon>
        <taxon>Glomeromycotina</taxon>
        <taxon>Glomeromycetes</taxon>
        <taxon>Diversisporales</taxon>
        <taxon>Diversisporaceae</taxon>
        <taxon>Diversispora</taxon>
    </lineage>
</organism>
<sequence>MSIKTKVAKTVIKHTLGNMTNSSVRDLPPQEEPQIHVTIPENDQITPGEEFLVDRAKNRSVVIEDGSVEVIRASQLSQPPSVAQGPDRSGRF</sequence>
<reference evidence="1" key="1">
    <citation type="submission" date="2021-06" db="EMBL/GenBank/DDBJ databases">
        <authorList>
            <person name="Kallberg Y."/>
            <person name="Tangrot J."/>
            <person name="Rosling A."/>
        </authorList>
    </citation>
    <scope>NUCLEOTIDE SEQUENCE</scope>
    <source>
        <strain evidence="1">AZ414A</strain>
    </source>
</reference>
<comment type="caution">
    <text evidence="1">The sequence shown here is derived from an EMBL/GenBank/DDBJ whole genome shotgun (WGS) entry which is preliminary data.</text>
</comment>
<evidence type="ECO:0000313" key="2">
    <source>
        <dbReference type="Proteomes" id="UP000789706"/>
    </source>
</evidence>
<name>A0A9N8ZKT0_9GLOM</name>
<dbReference type="EMBL" id="CAJVPK010000357">
    <property type="protein sequence ID" value="CAG8499177.1"/>
    <property type="molecule type" value="Genomic_DNA"/>
</dbReference>
<dbReference type="AlphaFoldDB" id="A0A9N8ZKT0"/>
<dbReference type="OrthoDB" id="2103474at2759"/>
<dbReference type="Proteomes" id="UP000789706">
    <property type="component" value="Unassembled WGS sequence"/>
</dbReference>
<gene>
    <name evidence="1" type="ORF">DEBURN_LOCUS4584</name>
</gene>